<feature type="domain" description="DUF5616" evidence="2">
    <location>
        <begin position="96"/>
        <end position="233"/>
    </location>
</feature>
<dbReference type="EMBL" id="FTOV01000005">
    <property type="protein sequence ID" value="SIT02630.1"/>
    <property type="molecule type" value="Genomic_DNA"/>
</dbReference>
<evidence type="ECO:0000259" key="1">
    <source>
        <dbReference type="Pfam" id="PF04256"/>
    </source>
</evidence>
<accession>A0A1N7NWD5</accession>
<evidence type="ECO:0000313" key="3">
    <source>
        <dbReference type="EMBL" id="SIT02630.1"/>
    </source>
</evidence>
<name>A0A1N7NWD5_9FLAO</name>
<dbReference type="STRING" id="373672.SAMN05421785_105165"/>
<protein>
    <recommendedName>
        <fullName evidence="5">DUF434 domain-containing protein</fullName>
    </recommendedName>
</protein>
<dbReference type="Pfam" id="PF04256">
    <property type="entry name" value="DUF434"/>
    <property type="match status" value="1"/>
</dbReference>
<proteinExistence type="predicted"/>
<dbReference type="InterPro" id="IPR041652">
    <property type="entry name" value="DUF5616"/>
</dbReference>
<evidence type="ECO:0000313" key="4">
    <source>
        <dbReference type="Proteomes" id="UP000185781"/>
    </source>
</evidence>
<dbReference type="PANTHER" id="PTHR42252:SF1">
    <property type="entry name" value="DUF434 DOMAIN-CONTAINING PROTEIN"/>
    <property type="match status" value="1"/>
</dbReference>
<dbReference type="AlphaFoldDB" id="A0A1N7NWD5"/>
<dbReference type="Pfam" id="PF18481">
    <property type="entry name" value="DUF5616"/>
    <property type="match status" value="1"/>
</dbReference>
<sequence>MFRFSGFVLFLGMSNRNRGKNTGDDTLFGSAKQLEKMKSAVQDMQYLLSRNYAEKASSELVGNHYRLKTRQIQAVRGASASETQLQNRKSKQLKISELKAKTLYLDGFNVLILLESLLSGAYTFEGTDGCFRDLSGVFGTYKRVNQTQEAIELVASFFHKSHAEKLIWIFDKPVSNSGRIKQIVMDFAIENNLNWNVELEFNPDKFLAENAEIVISSDAWILDHCKSWFNLIGYLIQEANLSANVIKMC</sequence>
<dbReference type="PANTHER" id="PTHR42252">
    <property type="entry name" value="DUF5616 DOMAIN-CONTAINING PROTEIN"/>
    <property type="match status" value="1"/>
</dbReference>
<feature type="domain" description="DUF434" evidence="1">
    <location>
        <begin position="37"/>
        <end position="91"/>
    </location>
</feature>
<organism evidence="3 4">
    <name type="scientific">Chryseobacterium gambrini</name>
    <dbReference type="NCBI Taxonomy" id="373672"/>
    <lineage>
        <taxon>Bacteria</taxon>
        <taxon>Pseudomonadati</taxon>
        <taxon>Bacteroidota</taxon>
        <taxon>Flavobacteriia</taxon>
        <taxon>Flavobacteriales</taxon>
        <taxon>Weeksellaceae</taxon>
        <taxon>Chryseobacterium group</taxon>
        <taxon>Chryseobacterium</taxon>
    </lineage>
</organism>
<dbReference type="InterPro" id="IPR007368">
    <property type="entry name" value="DUF434"/>
</dbReference>
<evidence type="ECO:0008006" key="5">
    <source>
        <dbReference type="Google" id="ProtNLM"/>
    </source>
</evidence>
<evidence type="ECO:0000259" key="2">
    <source>
        <dbReference type="Pfam" id="PF18481"/>
    </source>
</evidence>
<dbReference type="Proteomes" id="UP000185781">
    <property type="component" value="Unassembled WGS sequence"/>
</dbReference>
<gene>
    <name evidence="3" type="ORF">SAMN05421785_105165</name>
</gene>
<reference evidence="3 4" key="1">
    <citation type="submission" date="2017-01" db="EMBL/GenBank/DDBJ databases">
        <authorList>
            <person name="Mah S.A."/>
            <person name="Swanson W.J."/>
            <person name="Moy G.W."/>
            <person name="Vacquier V.D."/>
        </authorList>
    </citation>
    <scope>NUCLEOTIDE SEQUENCE [LARGE SCALE GENOMIC DNA]</scope>
    <source>
        <strain evidence="3 4">DSM 18014</strain>
    </source>
</reference>